<keyword evidence="7" id="KW-0560">Oxidoreductase</keyword>
<evidence type="ECO:0000313" key="11">
    <source>
        <dbReference type="EMBL" id="EAW14641.1"/>
    </source>
</evidence>
<dbReference type="RefSeq" id="XP_001276067.1">
    <property type="nucleotide sequence ID" value="XM_001276066.1"/>
</dbReference>
<dbReference type="EC" id="1.4.3.5" evidence="4"/>
<dbReference type="VEuPathDB" id="FungiDB:ACLA_076820"/>
<dbReference type="EMBL" id="DS027045">
    <property type="protein sequence ID" value="EAW14641.1"/>
    <property type="molecule type" value="Genomic_DNA"/>
</dbReference>
<feature type="domain" description="Pyridoxine 5'-phosphate oxidase dimerisation C-terminal" evidence="10">
    <location>
        <begin position="182"/>
        <end position="224"/>
    </location>
</feature>
<evidence type="ECO:0000256" key="8">
    <source>
        <dbReference type="SAM" id="MobiDB-lite"/>
    </source>
</evidence>
<evidence type="ECO:0000256" key="5">
    <source>
        <dbReference type="ARBA" id="ARBA00022630"/>
    </source>
</evidence>
<dbReference type="eggNOG" id="KOG2586">
    <property type="taxonomic scope" value="Eukaryota"/>
</dbReference>
<keyword evidence="5" id="KW-0285">Flavoprotein</keyword>
<dbReference type="GeneID" id="4708278"/>
<keyword evidence="12" id="KW-1185">Reference proteome</keyword>
<dbReference type="Pfam" id="PF01243">
    <property type="entry name" value="PNPOx_N"/>
    <property type="match status" value="1"/>
</dbReference>
<gene>
    <name evidence="11" type="ORF">ACLA_076820</name>
</gene>
<dbReference type="InterPro" id="IPR019576">
    <property type="entry name" value="Pyridoxamine_oxidase_dimer_C"/>
</dbReference>
<evidence type="ECO:0000259" key="10">
    <source>
        <dbReference type="Pfam" id="PF10590"/>
    </source>
</evidence>
<evidence type="ECO:0000313" key="12">
    <source>
        <dbReference type="Proteomes" id="UP000006701"/>
    </source>
</evidence>
<dbReference type="OrthoDB" id="303614at2759"/>
<accession>A1C8C0</accession>
<dbReference type="STRING" id="344612.A1C8C0"/>
<dbReference type="Pfam" id="PF10590">
    <property type="entry name" value="PNP_phzG_C"/>
    <property type="match status" value="1"/>
</dbReference>
<dbReference type="PANTHER" id="PTHR10851:SF0">
    <property type="entry name" value="PYRIDOXINE-5'-PHOSPHATE OXIDASE"/>
    <property type="match status" value="1"/>
</dbReference>
<dbReference type="Proteomes" id="UP000006701">
    <property type="component" value="Unassembled WGS sequence"/>
</dbReference>
<reference evidence="11 12" key="1">
    <citation type="journal article" date="2008" name="PLoS Genet.">
        <title>Genomic islands in the pathogenic filamentous fungus Aspergillus fumigatus.</title>
        <authorList>
            <person name="Fedorova N.D."/>
            <person name="Khaldi N."/>
            <person name="Joardar V.S."/>
            <person name="Maiti R."/>
            <person name="Amedeo P."/>
            <person name="Anderson M.J."/>
            <person name="Crabtree J."/>
            <person name="Silva J.C."/>
            <person name="Badger J.H."/>
            <person name="Albarraq A."/>
            <person name="Angiuoli S."/>
            <person name="Bussey H."/>
            <person name="Bowyer P."/>
            <person name="Cotty P.J."/>
            <person name="Dyer P.S."/>
            <person name="Egan A."/>
            <person name="Galens K."/>
            <person name="Fraser-Liggett C.M."/>
            <person name="Haas B.J."/>
            <person name="Inman J.M."/>
            <person name="Kent R."/>
            <person name="Lemieux S."/>
            <person name="Malavazi I."/>
            <person name="Orvis J."/>
            <person name="Roemer T."/>
            <person name="Ronning C.M."/>
            <person name="Sundaram J.P."/>
            <person name="Sutton G."/>
            <person name="Turner G."/>
            <person name="Venter J.C."/>
            <person name="White O.R."/>
            <person name="Whitty B.R."/>
            <person name="Youngman P."/>
            <person name="Wolfe K.H."/>
            <person name="Goldman G.H."/>
            <person name="Wortman J.R."/>
            <person name="Jiang B."/>
            <person name="Denning D.W."/>
            <person name="Nierman W.C."/>
        </authorList>
    </citation>
    <scope>NUCLEOTIDE SEQUENCE [LARGE SCALE GENOMIC DNA]</scope>
    <source>
        <strain evidence="12">ATCC 1007 / CBS 513.65 / DSM 816 / NCTC 3887 / NRRL 1</strain>
    </source>
</reference>
<protein>
    <recommendedName>
        <fullName evidence="4">pyridoxal 5'-phosphate synthase</fullName>
        <ecNumber evidence="4">1.4.3.5</ecNumber>
    </recommendedName>
</protein>
<dbReference type="KEGG" id="act:ACLA_076820"/>
<dbReference type="GO" id="GO:0008615">
    <property type="term" value="P:pyridoxine biosynthetic process"/>
    <property type="evidence" value="ECO:0007669"/>
    <property type="project" value="InterPro"/>
</dbReference>
<feature type="domain" description="Pyridoxamine 5'-phosphate oxidase N-terminal" evidence="9">
    <location>
        <begin position="42"/>
        <end position="168"/>
    </location>
</feature>
<evidence type="ECO:0000256" key="2">
    <source>
        <dbReference type="ARBA" id="ARBA00004738"/>
    </source>
</evidence>
<evidence type="ECO:0000256" key="6">
    <source>
        <dbReference type="ARBA" id="ARBA00022643"/>
    </source>
</evidence>
<evidence type="ECO:0000256" key="4">
    <source>
        <dbReference type="ARBA" id="ARBA00012801"/>
    </source>
</evidence>
<proteinExistence type="predicted"/>
<dbReference type="SUPFAM" id="SSF50475">
    <property type="entry name" value="FMN-binding split barrel"/>
    <property type="match status" value="1"/>
</dbReference>
<evidence type="ECO:0000259" key="9">
    <source>
        <dbReference type="Pfam" id="PF01243"/>
    </source>
</evidence>
<organism evidence="11 12">
    <name type="scientific">Aspergillus clavatus (strain ATCC 1007 / CBS 513.65 / DSM 816 / NCTC 3887 / NRRL 1 / QM 1276 / 107)</name>
    <dbReference type="NCBI Taxonomy" id="344612"/>
    <lineage>
        <taxon>Eukaryota</taxon>
        <taxon>Fungi</taxon>
        <taxon>Dikarya</taxon>
        <taxon>Ascomycota</taxon>
        <taxon>Pezizomycotina</taxon>
        <taxon>Eurotiomycetes</taxon>
        <taxon>Eurotiomycetidae</taxon>
        <taxon>Eurotiales</taxon>
        <taxon>Aspergillaceae</taxon>
        <taxon>Aspergillus</taxon>
        <taxon>Aspergillus subgen. Fumigati</taxon>
    </lineage>
</organism>
<dbReference type="GO" id="GO:0010181">
    <property type="term" value="F:FMN binding"/>
    <property type="evidence" value="ECO:0007669"/>
    <property type="project" value="InterPro"/>
</dbReference>
<dbReference type="GO" id="GO:0004733">
    <property type="term" value="F:pyridoxamine phosphate oxidase activity"/>
    <property type="evidence" value="ECO:0007669"/>
    <property type="project" value="UniProtKB-EC"/>
</dbReference>
<dbReference type="NCBIfam" id="NF004231">
    <property type="entry name" value="PRK05679.1"/>
    <property type="match status" value="1"/>
</dbReference>
<keyword evidence="6" id="KW-0288">FMN</keyword>
<comment type="cofactor">
    <cofactor evidence="1">
        <name>FMN</name>
        <dbReference type="ChEBI" id="CHEBI:58210"/>
    </cofactor>
</comment>
<sequence>MATHIPPLRNKLRNIKVLRGPFPETNFDDFPDTPQQAFIGWLDEAIQAGVKEAHSMTLSTVDEHGWADARVLILKELDERGWHFAARGDSPKAFQIKQNAHVALTFYWPEVGRSIRIRGKANQLPDEESQEDFSERPLGSRMSAVASKQSQKLESRDVLLQRVADVEAQMAQGSCSLPKLDWRLYAVEPFVVEFWQGSHDRLHQRVRFLPGSGGDGWVKELLWP</sequence>
<comment type="pathway">
    <text evidence="2">Cofactor metabolism; pyridoxal 5'-phosphate salvage; pyridoxal 5'-phosphate from pyridoxamine 5'-phosphate: step 1/1.</text>
</comment>
<name>A1C8C0_ASPCL</name>
<evidence type="ECO:0000256" key="3">
    <source>
        <dbReference type="ARBA" id="ARBA00005037"/>
    </source>
</evidence>
<evidence type="ECO:0000256" key="1">
    <source>
        <dbReference type="ARBA" id="ARBA00001917"/>
    </source>
</evidence>
<dbReference type="InterPro" id="IPR012349">
    <property type="entry name" value="Split_barrel_FMN-bd"/>
</dbReference>
<dbReference type="InterPro" id="IPR000659">
    <property type="entry name" value="Pyridox_Oxase"/>
</dbReference>
<dbReference type="AlphaFoldDB" id="A1C8C0"/>
<dbReference type="UniPathway" id="UPA01068">
    <property type="reaction ID" value="UER00304"/>
</dbReference>
<feature type="region of interest" description="Disordered" evidence="8">
    <location>
        <begin position="121"/>
        <end position="149"/>
    </location>
</feature>
<dbReference type="OMA" id="NVPEPHA"/>
<dbReference type="Gene3D" id="2.30.110.10">
    <property type="entry name" value="Electron Transport, Fmn-binding Protein, Chain A"/>
    <property type="match status" value="1"/>
</dbReference>
<dbReference type="HOGENOM" id="CLU_032263_2_3_1"/>
<dbReference type="InterPro" id="IPR011576">
    <property type="entry name" value="Pyridox_Oxase_N"/>
</dbReference>
<dbReference type="PIRSF" id="PIRSF000190">
    <property type="entry name" value="Pyd_amn-ph_oxd"/>
    <property type="match status" value="1"/>
</dbReference>
<dbReference type="PANTHER" id="PTHR10851">
    <property type="entry name" value="PYRIDOXINE-5-PHOSPHATE OXIDASE"/>
    <property type="match status" value="1"/>
</dbReference>
<evidence type="ECO:0000256" key="7">
    <source>
        <dbReference type="ARBA" id="ARBA00023002"/>
    </source>
</evidence>
<comment type="pathway">
    <text evidence="3">Cofactor metabolism; pyridoxal 5'-phosphate salvage; pyridoxal 5'-phosphate from pyridoxine 5'-phosphate: step 1/1.</text>
</comment>